<accession>A0A830BYP7</accession>
<evidence type="ECO:0000256" key="4">
    <source>
        <dbReference type="ARBA" id="ARBA00022490"/>
    </source>
</evidence>
<dbReference type="Gene3D" id="3.30.530.20">
    <property type="match status" value="1"/>
</dbReference>
<evidence type="ECO:0000313" key="9">
    <source>
        <dbReference type="EMBL" id="GFP91709.1"/>
    </source>
</evidence>
<dbReference type="Proteomes" id="UP000653305">
    <property type="component" value="Unassembled WGS sequence"/>
</dbReference>
<keyword evidence="6 9" id="KW-0675">Receptor</keyword>
<evidence type="ECO:0000256" key="3">
    <source>
        <dbReference type="ARBA" id="ARBA00008594"/>
    </source>
</evidence>
<evidence type="ECO:0000256" key="2">
    <source>
        <dbReference type="ARBA" id="ARBA00004496"/>
    </source>
</evidence>
<dbReference type="InterPro" id="IPR050279">
    <property type="entry name" value="Plant_def-hormone_signal"/>
</dbReference>
<evidence type="ECO:0000256" key="7">
    <source>
        <dbReference type="ARBA" id="ARBA00023242"/>
    </source>
</evidence>
<dbReference type="InterPro" id="IPR023393">
    <property type="entry name" value="START-like_dom_sf"/>
</dbReference>
<dbReference type="GO" id="GO:0005634">
    <property type="term" value="C:nucleus"/>
    <property type="evidence" value="ECO:0007669"/>
    <property type="project" value="UniProtKB-SubCell"/>
</dbReference>
<comment type="caution">
    <text evidence="9">The sequence shown here is derived from an EMBL/GenBank/DDBJ whole genome shotgun (WGS) entry which is preliminary data.</text>
</comment>
<comment type="subcellular location">
    <subcellularLocation>
        <location evidence="2">Cytoplasm</location>
    </subcellularLocation>
    <subcellularLocation>
        <location evidence="1">Nucleus</location>
    </subcellularLocation>
</comment>
<evidence type="ECO:0000256" key="8">
    <source>
        <dbReference type="ARBA" id="ARBA00023272"/>
    </source>
</evidence>
<keyword evidence="4" id="KW-0963">Cytoplasm</keyword>
<dbReference type="OrthoDB" id="4436220at2759"/>
<keyword evidence="8" id="KW-0650">Protein phosphatase inhibitor</keyword>
<dbReference type="GO" id="GO:0038023">
    <property type="term" value="F:signaling receptor activity"/>
    <property type="evidence" value="ECO:0007669"/>
    <property type="project" value="TreeGrafter"/>
</dbReference>
<dbReference type="PANTHER" id="PTHR31213">
    <property type="entry name" value="OS08G0374000 PROTEIN-RELATED"/>
    <property type="match status" value="1"/>
</dbReference>
<dbReference type="GO" id="GO:0004864">
    <property type="term" value="F:protein phosphatase inhibitor activity"/>
    <property type="evidence" value="ECO:0007669"/>
    <property type="project" value="UniProtKB-KW"/>
</dbReference>
<dbReference type="Pfam" id="PF10604">
    <property type="entry name" value="Polyketide_cyc2"/>
    <property type="match status" value="1"/>
</dbReference>
<evidence type="ECO:0000256" key="6">
    <source>
        <dbReference type="ARBA" id="ARBA00023170"/>
    </source>
</evidence>
<dbReference type="InterPro" id="IPR019587">
    <property type="entry name" value="Polyketide_cyclase/dehydratase"/>
</dbReference>
<dbReference type="CDD" id="cd07821">
    <property type="entry name" value="PYR_PYL_RCAR_like"/>
    <property type="match status" value="1"/>
</dbReference>
<proteinExistence type="inferred from homology"/>
<dbReference type="PANTHER" id="PTHR31213:SF82">
    <property type="entry name" value="ABSCISIC ACID RECEPTOR PYL11-RELATED"/>
    <property type="match status" value="1"/>
</dbReference>
<dbReference type="SUPFAM" id="SSF55961">
    <property type="entry name" value="Bet v1-like"/>
    <property type="match status" value="1"/>
</dbReference>
<keyword evidence="7" id="KW-0539">Nucleus</keyword>
<protein>
    <submittedName>
        <fullName evidence="9">Abscisic acid receptor pyl6</fullName>
    </submittedName>
</protein>
<reference evidence="9" key="1">
    <citation type="submission" date="2020-07" db="EMBL/GenBank/DDBJ databases">
        <title>Ethylene signaling mediates host invasion by parasitic plants.</title>
        <authorList>
            <person name="Yoshida S."/>
        </authorList>
    </citation>
    <scope>NUCLEOTIDE SEQUENCE</scope>
    <source>
        <strain evidence="9">Okayama</strain>
    </source>
</reference>
<dbReference type="EMBL" id="BMAC01000252">
    <property type="protein sequence ID" value="GFP91709.1"/>
    <property type="molecule type" value="Genomic_DNA"/>
</dbReference>
<keyword evidence="5" id="KW-0938">Abscisic acid signaling pathway</keyword>
<organism evidence="9 10">
    <name type="scientific">Phtheirospermum japonicum</name>
    <dbReference type="NCBI Taxonomy" id="374723"/>
    <lineage>
        <taxon>Eukaryota</taxon>
        <taxon>Viridiplantae</taxon>
        <taxon>Streptophyta</taxon>
        <taxon>Embryophyta</taxon>
        <taxon>Tracheophyta</taxon>
        <taxon>Spermatophyta</taxon>
        <taxon>Magnoliopsida</taxon>
        <taxon>eudicotyledons</taxon>
        <taxon>Gunneridae</taxon>
        <taxon>Pentapetalae</taxon>
        <taxon>asterids</taxon>
        <taxon>lamiids</taxon>
        <taxon>Lamiales</taxon>
        <taxon>Orobanchaceae</taxon>
        <taxon>Orobanchaceae incertae sedis</taxon>
        <taxon>Phtheirospermum</taxon>
    </lineage>
</organism>
<keyword evidence="10" id="KW-1185">Reference proteome</keyword>
<sequence length="170" mass="19235">MKVLYHTHPLLPNQCGSLVTHVINAPLPLVWSLVKKFENPKAYKQFVRRCELISGENGSAGSMRKLWVMSGLPAEWSMERLDRLDNDLHLMKISIVGGDHKLMNYRSTVTLHEDPAEGGNRTVAMESYVVDIPADSCEEHSLYFVNSIIGWNLKNLGRMVVKMERGEGIE</sequence>
<dbReference type="GO" id="GO:0010427">
    <property type="term" value="F:abscisic acid binding"/>
    <property type="evidence" value="ECO:0007669"/>
    <property type="project" value="TreeGrafter"/>
</dbReference>
<evidence type="ECO:0000256" key="5">
    <source>
        <dbReference type="ARBA" id="ARBA00022682"/>
    </source>
</evidence>
<evidence type="ECO:0000313" key="10">
    <source>
        <dbReference type="Proteomes" id="UP000653305"/>
    </source>
</evidence>
<dbReference type="GO" id="GO:0009738">
    <property type="term" value="P:abscisic acid-activated signaling pathway"/>
    <property type="evidence" value="ECO:0007669"/>
    <property type="project" value="UniProtKB-KW"/>
</dbReference>
<dbReference type="GO" id="GO:0005737">
    <property type="term" value="C:cytoplasm"/>
    <property type="evidence" value="ECO:0007669"/>
    <property type="project" value="UniProtKB-SubCell"/>
</dbReference>
<dbReference type="AlphaFoldDB" id="A0A830BYP7"/>
<name>A0A830BYP7_9LAMI</name>
<comment type="similarity">
    <text evidence="3">Belongs to the PYR/PYL/RCAR abscisic acid intracellular receptor family.</text>
</comment>
<gene>
    <name evidence="9" type="ORF">PHJA_001314900</name>
</gene>
<evidence type="ECO:0000256" key="1">
    <source>
        <dbReference type="ARBA" id="ARBA00004123"/>
    </source>
</evidence>